<dbReference type="PANTHER" id="PTHR43566">
    <property type="entry name" value="CONSERVED PROTEIN"/>
    <property type="match status" value="1"/>
</dbReference>
<keyword evidence="3" id="KW-0547">Nucleotide-binding</keyword>
<dbReference type="InterPro" id="IPR025420">
    <property type="entry name" value="DUF4143"/>
</dbReference>
<organism evidence="3 4">
    <name type="scientific">Pseudonocardia adelaidensis</name>
    <dbReference type="NCBI Taxonomy" id="648754"/>
    <lineage>
        <taxon>Bacteria</taxon>
        <taxon>Bacillati</taxon>
        <taxon>Actinomycetota</taxon>
        <taxon>Actinomycetes</taxon>
        <taxon>Pseudonocardiales</taxon>
        <taxon>Pseudonocardiaceae</taxon>
        <taxon>Pseudonocardia</taxon>
    </lineage>
</organism>
<dbReference type="GO" id="GO:0005524">
    <property type="term" value="F:ATP binding"/>
    <property type="evidence" value="ECO:0007669"/>
    <property type="project" value="UniProtKB-KW"/>
</dbReference>
<evidence type="ECO:0000313" key="4">
    <source>
        <dbReference type="Proteomes" id="UP001500804"/>
    </source>
</evidence>
<dbReference type="Pfam" id="PF13173">
    <property type="entry name" value="AAA_14"/>
    <property type="match status" value="1"/>
</dbReference>
<feature type="domain" description="DUF4143" evidence="2">
    <location>
        <begin position="202"/>
        <end position="358"/>
    </location>
</feature>
<keyword evidence="3" id="KW-0067">ATP-binding</keyword>
<reference evidence="4" key="1">
    <citation type="journal article" date="2019" name="Int. J. Syst. Evol. Microbiol.">
        <title>The Global Catalogue of Microorganisms (GCM) 10K type strain sequencing project: providing services to taxonomists for standard genome sequencing and annotation.</title>
        <authorList>
            <consortium name="The Broad Institute Genomics Platform"/>
            <consortium name="The Broad Institute Genome Sequencing Center for Infectious Disease"/>
            <person name="Wu L."/>
            <person name="Ma J."/>
        </authorList>
    </citation>
    <scope>NUCLEOTIDE SEQUENCE [LARGE SCALE GENOMIC DNA]</scope>
    <source>
        <strain evidence="4">JCM 18302</strain>
    </source>
</reference>
<dbReference type="InterPro" id="IPR027417">
    <property type="entry name" value="P-loop_NTPase"/>
</dbReference>
<dbReference type="Proteomes" id="UP001500804">
    <property type="component" value="Unassembled WGS sequence"/>
</dbReference>
<name>A0ABP9NJZ9_9PSEU</name>
<dbReference type="InterPro" id="IPR041682">
    <property type="entry name" value="AAA_14"/>
</dbReference>
<comment type="caution">
    <text evidence="3">The sequence shown here is derived from an EMBL/GenBank/DDBJ whole genome shotgun (WGS) entry which is preliminary data.</text>
</comment>
<dbReference type="EMBL" id="BAABJO010000009">
    <property type="protein sequence ID" value="GAA5120850.1"/>
    <property type="molecule type" value="Genomic_DNA"/>
</dbReference>
<protein>
    <submittedName>
        <fullName evidence="3">ATP-binding protein</fullName>
    </submittedName>
</protein>
<dbReference type="SUPFAM" id="SSF52540">
    <property type="entry name" value="P-loop containing nucleoside triphosphate hydrolases"/>
    <property type="match status" value="1"/>
</dbReference>
<dbReference type="Pfam" id="PF13635">
    <property type="entry name" value="DUF4143"/>
    <property type="match status" value="1"/>
</dbReference>
<accession>A0ABP9NJZ9</accession>
<evidence type="ECO:0000259" key="2">
    <source>
        <dbReference type="Pfam" id="PF13635"/>
    </source>
</evidence>
<gene>
    <name evidence="3" type="ORF">GCM10023320_28770</name>
</gene>
<evidence type="ECO:0000259" key="1">
    <source>
        <dbReference type="Pfam" id="PF13173"/>
    </source>
</evidence>
<evidence type="ECO:0000313" key="3">
    <source>
        <dbReference type="EMBL" id="GAA5120850.1"/>
    </source>
</evidence>
<keyword evidence="4" id="KW-1185">Reference proteome</keyword>
<proteinExistence type="predicted"/>
<sequence>MYRPRSLIGPLRDALADTPVVVVAGPRQAGKSTLAEHVVADAGGTWLTLDDAAVLDAARNDPVGFVSGRTGLVGIDEAQRVPELLLAVKAEVDRERRAGRFLLTGSTRLLGAPKLADSLAGRMEALTLWPFTQAELDDGGGAAPGLIDRAFGDDLSGIRPPAVPKSEVLERAMAGGFIPALERTDRRRTAWYDSYVQGVIDREVRTVTDATYLRELPRLLRLCAARTSGELNIADLARDIGLSRPTTDSYLAHLEGVFLVQTVPAWSTNLTARVVHRPKVTVTDTGLAARLLGGRLRADAELAGRLVETFVAGELRAQAEWSSTRPSLYHFRDRDGAEVDLVLESGDGRVVGVEVKAGATVRAEDLRGLRLLEQRMGGDFAAGLVLCTAPAPSHLGGRLWIMPISALWSHTAV</sequence>
<dbReference type="PANTHER" id="PTHR43566:SF2">
    <property type="entry name" value="DUF4143 DOMAIN-CONTAINING PROTEIN"/>
    <property type="match status" value="1"/>
</dbReference>
<feature type="domain" description="AAA" evidence="1">
    <location>
        <begin position="18"/>
        <end position="136"/>
    </location>
</feature>